<dbReference type="GO" id="GO:0004721">
    <property type="term" value="F:phosphoprotein phosphatase activity"/>
    <property type="evidence" value="ECO:0007669"/>
    <property type="project" value="TreeGrafter"/>
</dbReference>
<dbReference type="InterPro" id="IPR003661">
    <property type="entry name" value="HisK_dim/P_dom"/>
</dbReference>
<dbReference type="AlphaFoldDB" id="B7KI50"/>
<dbReference type="Pfam" id="PF05227">
    <property type="entry name" value="CHASE3"/>
    <property type="match status" value="1"/>
</dbReference>
<evidence type="ECO:0000256" key="3">
    <source>
        <dbReference type="ARBA" id="ARBA00022553"/>
    </source>
</evidence>
<dbReference type="SMART" id="SM00387">
    <property type="entry name" value="HATPase_c"/>
    <property type="match status" value="1"/>
</dbReference>
<dbReference type="GO" id="GO:0000155">
    <property type="term" value="F:phosphorelay sensor kinase activity"/>
    <property type="evidence" value="ECO:0007669"/>
    <property type="project" value="InterPro"/>
</dbReference>
<proteinExistence type="predicted"/>
<dbReference type="Gene3D" id="1.10.287.130">
    <property type="match status" value="1"/>
</dbReference>
<dbReference type="PRINTS" id="PR00344">
    <property type="entry name" value="BCTRLSENSOR"/>
</dbReference>
<keyword evidence="7" id="KW-0472">Membrane</keyword>
<dbReference type="InterPro" id="IPR004358">
    <property type="entry name" value="Sig_transdc_His_kin-like_C"/>
</dbReference>
<dbReference type="InterPro" id="IPR005467">
    <property type="entry name" value="His_kinase_dom"/>
</dbReference>
<sequence>MKHRVFNCFKPIASLGQKLTPSHRGSLIISIPVICLFTSLGTFAWLKNSLIEDETWVQHTQKVRLETKQLLTALVNAETGVRGYGMTGRSDFLDPYHTALKIIPQSLNELEILIKDNPQQTQQLQKIRQLVTQNLETMDKKVRFLQSLSEKNDKFRLNDSPSQLYDWLEEGKVLMDSTREEINIFAAEEERLLEVRQDHLESQRQTTSIIFYFLAFTGTISGFLAIHLFRELELDRKEREKNLQATNQQLSLVCEQLQRFTANASHELRAPLAAILSNAQMGLLTPNQAQSRHRLEKVVELTKSMSVLVNDLLFLARYEGVNLRQEFKVVDLVNLLQPLTQEWQNRAYSYNLTLTSYWPQSSIMVMAESNLLRQAIVNLLSNACRYTPAGGSIYFKVFCQNLKAIVEVEDNGIGIPTQDLPHIFERFYRVDTMRSRSTGGFGLGLAITKQIIEAHGGHIDVSSTLEKGTIFQIILPVLGVHT</sequence>
<dbReference type="InterPro" id="IPR007891">
    <property type="entry name" value="CHASE3"/>
</dbReference>
<dbReference type="SUPFAM" id="SSF55874">
    <property type="entry name" value="ATPase domain of HSP90 chaperone/DNA topoisomerase II/histidine kinase"/>
    <property type="match status" value="1"/>
</dbReference>
<dbReference type="SUPFAM" id="SSF47384">
    <property type="entry name" value="Homodimeric domain of signal transducing histidine kinase"/>
    <property type="match status" value="1"/>
</dbReference>
<dbReference type="InterPro" id="IPR036890">
    <property type="entry name" value="HATPase_C_sf"/>
</dbReference>
<evidence type="ECO:0000256" key="1">
    <source>
        <dbReference type="ARBA" id="ARBA00000085"/>
    </source>
</evidence>
<dbReference type="PANTHER" id="PTHR45453:SF1">
    <property type="entry name" value="PHOSPHATE REGULON SENSOR PROTEIN PHOR"/>
    <property type="match status" value="1"/>
</dbReference>
<keyword evidence="4 9" id="KW-0808">Transferase</keyword>
<dbReference type="Gene3D" id="3.30.565.10">
    <property type="entry name" value="Histidine kinase-like ATPase, C-terminal domain"/>
    <property type="match status" value="1"/>
</dbReference>
<dbReference type="SMART" id="SM00388">
    <property type="entry name" value="HisKA"/>
    <property type="match status" value="1"/>
</dbReference>
<evidence type="ECO:0000313" key="9">
    <source>
        <dbReference type="EMBL" id="ACK73537.1"/>
    </source>
</evidence>
<evidence type="ECO:0000256" key="5">
    <source>
        <dbReference type="ARBA" id="ARBA00022777"/>
    </source>
</evidence>
<dbReference type="CDD" id="cd19410">
    <property type="entry name" value="HK9-like_sensor"/>
    <property type="match status" value="1"/>
</dbReference>
<keyword evidence="3" id="KW-0597">Phosphoprotein</keyword>
<dbReference type="GO" id="GO:0016036">
    <property type="term" value="P:cellular response to phosphate starvation"/>
    <property type="evidence" value="ECO:0007669"/>
    <property type="project" value="TreeGrafter"/>
</dbReference>
<feature type="domain" description="Histidine kinase" evidence="8">
    <location>
        <begin position="263"/>
        <end position="479"/>
    </location>
</feature>
<dbReference type="Pfam" id="PF00512">
    <property type="entry name" value="HisKA"/>
    <property type="match status" value="1"/>
</dbReference>
<dbReference type="PANTHER" id="PTHR45453">
    <property type="entry name" value="PHOSPHATE REGULON SENSOR PROTEIN PHOR"/>
    <property type="match status" value="1"/>
</dbReference>
<dbReference type="CDD" id="cd00075">
    <property type="entry name" value="HATPase"/>
    <property type="match status" value="1"/>
</dbReference>
<feature type="transmembrane region" description="Helical" evidence="7">
    <location>
        <begin position="209"/>
        <end position="229"/>
    </location>
</feature>
<dbReference type="Pfam" id="PF02518">
    <property type="entry name" value="HATPase_c"/>
    <property type="match status" value="1"/>
</dbReference>
<dbReference type="CDD" id="cd00082">
    <property type="entry name" value="HisKA"/>
    <property type="match status" value="1"/>
</dbReference>
<keyword evidence="10" id="KW-1185">Reference proteome</keyword>
<dbReference type="eggNOG" id="COG5278">
    <property type="taxonomic scope" value="Bacteria"/>
</dbReference>
<gene>
    <name evidence="9" type="ordered locus">PCC7424_5188</name>
</gene>
<dbReference type="Proteomes" id="UP000002384">
    <property type="component" value="Chromosome"/>
</dbReference>
<dbReference type="InterPro" id="IPR036097">
    <property type="entry name" value="HisK_dim/P_sf"/>
</dbReference>
<evidence type="ECO:0000313" key="10">
    <source>
        <dbReference type="Proteomes" id="UP000002384"/>
    </source>
</evidence>
<dbReference type="InterPro" id="IPR003594">
    <property type="entry name" value="HATPase_dom"/>
</dbReference>
<dbReference type="eggNOG" id="COG5002">
    <property type="taxonomic scope" value="Bacteria"/>
</dbReference>
<keyword evidence="7" id="KW-1133">Transmembrane helix</keyword>
<organism evidence="9 10">
    <name type="scientific">Gloeothece citriformis (strain PCC 7424)</name>
    <name type="common">Cyanothece sp. (strain PCC 7424)</name>
    <dbReference type="NCBI Taxonomy" id="65393"/>
    <lineage>
        <taxon>Bacteria</taxon>
        <taxon>Bacillati</taxon>
        <taxon>Cyanobacteriota</taxon>
        <taxon>Cyanophyceae</taxon>
        <taxon>Oscillatoriophycideae</taxon>
        <taxon>Chroococcales</taxon>
        <taxon>Aphanothecaceae</taxon>
        <taxon>Gloeothece</taxon>
        <taxon>Gloeothece citriformis</taxon>
    </lineage>
</organism>
<keyword evidence="6" id="KW-0902">Two-component regulatory system</keyword>
<protein>
    <recommendedName>
        <fullName evidence="2">histidine kinase</fullName>
        <ecNumber evidence="2">2.7.13.3</ecNumber>
    </recommendedName>
</protein>
<evidence type="ECO:0000256" key="7">
    <source>
        <dbReference type="SAM" id="Phobius"/>
    </source>
</evidence>
<comment type="catalytic activity">
    <reaction evidence="1">
        <text>ATP + protein L-histidine = ADP + protein N-phospho-L-histidine.</text>
        <dbReference type="EC" id="2.7.13.3"/>
    </reaction>
</comment>
<dbReference type="GO" id="GO:0005886">
    <property type="term" value="C:plasma membrane"/>
    <property type="evidence" value="ECO:0007669"/>
    <property type="project" value="TreeGrafter"/>
</dbReference>
<dbReference type="PROSITE" id="PS50109">
    <property type="entry name" value="HIS_KIN"/>
    <property type="match status" value="1"/>
</dbReference>
<dbReference type="STRING" id="65393.PCC7424_5188"/>
<evidence type="ECO:0000256" key="2">
    <source>
        <dbReference type="ARBA" id="ARBA00012438"/>
    </source>
</evidence>
<dbReference type="KEGG" id="cyc:PCC7424_5188"/>
<reference evidence="10" key="1">
    <citation type="journal article" date="2011" name="MBio">
        <title>Novel metabolic attributes of the genus Cyanothece, comprising a group of unicellular nitrogen-fixing Cyanobacteria.</title>
        <authorList>
            <person name="Bandyopadhyay A."/>
            <person name="Elvitigala T."/>
            <person name="Welsh E."/>
            <person name="Stockel J."/>
            <person name="Liberton M."/>
            <person name="Min H."/>
            <person name="Sherman L.A."/>
            <person name="Pakrasi H.B."/>
        </authorList>
    </citation>
    <scope>NUCLEOTIDE SEQUENCE [LARGE SCALE GENOMIC DNA]</scope>
    <source>
        <strain evidence="10">PCC 7424</strain>
    </source>
</reference>
<evidence type="ECO:0000256" key="6">
    <source>
        <dbReference type="ARBA" id="ARBA00023012"/>
    </source>
</evidence>
<dbReference type="RefSeq" id="WP_015957116.1">
    <property type="nucleotide sequence ID" value="NC_011729.1"/>
</dbReference>
<accession>B7KI50</accession>
<keyword evidence="7" id="KW-0812">Transmembrane</keyword>
<dbReference type="HOGENOM" id="CLU_000445_89_2_3"/>
<name>B7KI50_GLOC7</name>
<dbReference type="InterPro" id="IPR050351">
    <property type="entry name" value="BphY/WalK/GraS-like"/>
</dbReference>
<evidence type="ECO:0000259" key="8">
    <source>
        <dbReference type="PROSITE" id="PS50109"/>
    </source>
</evidence>
<evidence type="ECO:0000256" key="4">
    <source>
        <dbReference type="ARBA" id="ARBA00022679"/>
    </source>
</evidence>
<dbReference type="EMBL" id="CP001291">
    <property type="protein sequence ID" value="ACK73537.1"/>
    <property type="molecule type" value="Genomic_DNA"/>
</dbReference>
<keyword evidence="5 9" id="KW-0418">Kinase</keyword>
<dbReference type="FunFam" id="3.30.565.10:FF:000006">
    <property type="entry name" value="Sensor histidine kinase WalK"/>
    <property type="match status" value="1"/>
</dbReference>
<dbReference type="EC" id="2.7.13.3" evidence="2"/>